<proteinExistence type="predicted"/>
<accession>A0A1A9ZIM0</accession>
<dbReference type="VEuPathDB" id="VectorBase:GPAI015789"/>
<organism evidence="1 2">
    <name type="scientific">Glossina pallidipes</name>
    <name type="common">Tsetse fly</name>
    <dbReference type="NCBI Taxonomy" id="7398"/>
    <lineage>
        <taxon>Eukaryota</taxon>
        <taxon>Metazoa</taxon>
        <taxon>Ecdysozoa</taxon>
        <taxon>Arthropoda</taxon>
        <taxon>Hexapoda</taxon>
        <taxon>Insecta</taxon>
        <taxon>Pterygota</taxon>
        <taxon>Neoptera</taxon>
        <taxon>Endopterygota</taxon>
        <taxon>Diptera</taxon>
        <taxon>Brachycera</taxon>
        <taxon>Muscomorpha</taxon>
        <taxon>Hippoboscoidea</taxon>
        <taxon>Glossinidae</taxon>
        <taxon>Glossina</taxon>
    </lineage>
</organism>
<name>A0A1A9ZIM0_GLOPL</name>
<reference evidence="2" key="1">
    <citation type="submission" date="2014-03" db="EMBL/GenBank/DDBJ databases">
        <authorList>
            <person name="Aksoy S."/>
            <person name="Warren W."/>
            <person name="Wilson R.K."/>
        </authorList>
    </citation>
    <scope>NUCLEOTIDE SEQUENCE [LARGE SCALE GENOMIC DNA]</scope>
    <source>
        <strain evidence="2">IAEA</strain>
    </source>
</reference>
<keyword evidence="2" id="KW-1185">Reference proteome</keyword>
<protein>
    <submittedName>
        <fullName evidence="1">Uncharacterized protein</fullName>
    </submittedName>
</protein>
<evidence type="ECO:0000313" key="2">
    <source>
        <dbReference type="Proteomes" id="UP000092445"/>
    </source>
</evidence>
<dbReference type="AlphaFoldDB" id="A0A1A9ZIM0"/>
<evidence type="ECO:0000313" key="1">
    <source>
        <dbReference type="EnsemblMetazoa" id="GPAI015789-PA"/>
    </source>
</evidence>
<dbReference type="Proteomes" id="UP000092445">
    <property type="component" value="Unassembled WGS sequence"/>
</dbReference>
<dbReference type="EnsemblMetazoa" id="GPAI015789-RA">
    <property type="protein sequence ID" value="GPAI015789-PA"/>
    <property type="gene ID" value="GPAI015789"/>
</dbReference>
<sequence>MAVNIIKVNFVSLQPEGVVSVLLSFNNEVIELMNRKVHIDLEAVARVPLSIMFSCKEKVANTENSGGPCIARYLSNRVSFVHRHANLWICLEVARCELTVLYGGRLYTLIYTPICLKNYEPLGVWLRYEFLRNKPTNEKIVKSIKRHLNTKDPVTRQKQIPKVFLGMKLRSAHGIRLLTYLW</sequence>
<reference evidence="1" key="2">
    <citation type="submission" date="2020-05" db="UniProtKB">
        <authorList>
            <consortium name="EnsemblMetazoa"/>
        </authorList>
    </citation>
    <scope>IDENTIFICATION</scope>
    <source>
        <strain evidence="1">IAEA</strain>
    </source>
</reference>